<feature type="compositionally biased region" description="Acidic residues" evidence="1">
    <location>
        <begin position="152"/>
        <end position="175"/>
    </location>
</feature>
<organism evidence="4 5">
    <name type="scientific">Fusarium albosuccineum</name>
    <dbReference type="NCBI Taxonomy" id="1237068"/>
    <lineage>
        <taxon>Eukaryota</taxon>
        <taxon>Fungi</taxon>
        <taxon>Dikarya</taxon>
        <taxon>Ascomycota</taxon>
        <taxon>Pezizomycotina</taxon>
        <taxon>Sordariomycetes</taxon>
        <taxon>Hypocreomycetidae</taxon>
        <taxon>Hypocreales</taxon>
        <taxon>Nectriaceae</taxon>
        <taxon>Fusarium</taxon>
        <taxon>Fusarium decemcellulare species complex</taxon>
    </lineage>
</organism>
<evidence type="ECO:0000256" key="2">
    <source>
        <dbReference type="SAM" id="Phobius"/>
    </source>
</evidence>
<keyword evidence="2" id="KW-1133">Transmembrane helix</keyword>
<gene>
    <name evidence="4" type="ORF">FALBO_6786</name>
</gene>
<keyword evidence="3" id="KW-0732">Signal</keyword>
<protein>
    <submittedName>
        <fullName evidence="4">Uncharacterized protein</fullName>
    </submittedName>
</protein>
<feature type="signal peptide" evidence="3">
    <location>
        <begin position="1"/>
        <end position="15"/>
    </location>
</feature>
<feature type="compositionally biased region" description="Polar residues" evidence="1">
    <location>
        <begin position="191"/>
        <end position="206"/>
    </location>
</feature>
<proteinExistence type="predicted"/>
<evidence type="ECO:0000256" key="3">
    <source>
        <dbReference type="SAM" id="SignalP"/>
    </source>
</evidence>
<feature type="compositionally biased region" description="Low complexity" evidence="1">
    <location>
        <begin position="176"/>
        <end position="186"/>
    </location>
</feature>
<evidence type="ECO:0000313" key="4">
    <source>
        <dbReference type="EMBL" id="KAF4466361.1"/>
    </source>
</evidence>
<feature type="chain" id="PRO_5034652480" evidence="3">
    <location>
        <begin position="16"/>
        <end position="332"/>
    </location>
</feature>
<accession>A0A8H4LCF7</accession>
<keyword evidence="5" id="KW-1185">Reference proteome</keyword>
<comment type="caution">
    <text evidence="4">The sequence shown here is derived from an EMBL/GenBank/DDBJ whole genome shotgun (WGS) entry which is preliminary data.</text>
</comment>
<feature type="compositionally biased region" description="Low complexity" evidence="1">
    <location>
        <begin position="266"/>
        <end position="281"/>
    </location>
</feature>
<dbReference type="AlphaFoldDB" id="A0A8H4LCF7"/>
<feature type="region of interest" description="Disordered" evidence="1">
    <location>
        <begin position="259"/>
        <end position="332"/>
    </location>
</feature>
<dbReference type="OrthoDB" id="5430065at2759"/>
<keyword evidence="2" id="KW-0472">Membrane</keyword>
<feature type="region of interest" description="Disordered" evidence="1">
    <location>
        <begin position="136"/>
        <end position="224"/>
    </location>
</feature>
<evidence type="ECO:0000313" key="5">
    <source>
        <dbReference type="Proteomes" id="UP000554235"/>
    </source>
</evidence>
<dbReference type="Proteomes" id="UP000554235">
    <property type="component" value="Unassembled WGS sequence"/>
</dbReference>
<name>A0A8H4LCF7_9HYPO</name>
<keyword evidence="2" id="KW-0812">Transmembrane</keyword>
<evidence type="ECO:0000256" key="1">
    <source>
        <dbReference type="SAM" id="MobiDB-lite"/>
    </source>
</evidence>
<reference evidence="4 5" key="1">
    <citation type="submission" date="2020-01" db="EMBL/GenBank/DDBJ databases">
        <title>Identification and distribution of gene clusters putatively required for synthesis of sphingolipid metabolism inhibitors in phylogenetically diverse species of the filamentous fungus Fusarium.</title>
        <authorList>
            <person name="Kim H.-S."/>
            <person name="Busman M."/>
            <person name="Brown D.W."/>
            <person name="Divon H."/>
            <person name="Uhlig S."/>
            <person name="Proctor R.H."/>
        </authorList>
    </citation>
    <scope>NUCLEOTIDE SEQUENCE [LARGE SCALE GENOMIC DNA]</scope>
    <source>
        <strain evidence="4 5">NRRL 20459</strain>
    </source>
</reference>
<feature type="compositionally biased region" description="Polar residues" evidence="1">
    <location>
        <begin position="282"/>
        <end position="312"/>
    </location>
</feature>
<dbReference type="EMBL" id="JAADYS010000889">
    <property type="protein sequence ID" value="KAF4466361.1"/>
    <property type="molecule type" value="Genomic_DNA"/>
</dbReference>
<feature type="transmembrane region" description="Helical" evidence="2">
    <location>
        <begin position="229"/>
        <end position="253"/>
    </location>
</feature>
<sequence>MFVLIFLCLLQRVAGHADFAVTAAPEFPFKREAIVQCDGTIGFFQCPEGTCYWGDDGFVGCCRKSSCAPRTTCIEYADLGDNDCDHETGGCVLCSREAAPFCVTNTNVAMKQYGFYCDIERRIAKTSITYDMPSGAVIRTVGGGTATATETTSEETTAEETTPEEATTESEESTETTETTAQTEESGAGMTESQSETGISRATPDSSALPGPAEDPNTSTTSDSKYKTAVAAASALGAILGTLILLGLAFFVYRKRSKRDYPPQQPSISNQPSPNQPNSTNYYQTYSNSPSHTVSPISQGNYVGPNPQSQAFSRHDSEAQMSQIPELGRFPY</sequence>